<dbReference type="PANTHER" id="PTHR37534:SF46">
    <property type="entry name" value="ZN(II)2CYS6 TRANSCRIPTION FACTOR (EUROFUNG)"/>
    <property type="match status" value="1"/>
</dbReference>
<dbReference type="InterPro" id="IPR036864">
    <property type="entry name" value="Zn2-C6_fun-type_DNA-bd_sf"/>
</dbReference>
<comment type="caution">
    <text evidence="4">The sequence shown here is derived from an EMBL/GenBank/DDBJ whole genome shotgun (WGS) entry which is preliminary data.</text>
</comment>
<evidence type="ECO:0000256" key="2">
    <source>
        <dbReference type="ARBA" id="ARBA00023242"/>
    </source>
</evidence>
<evidence type="ECO:0000313" key="5">
    <source>
        <dbReference type="Proteomes" id="UP001144673"/>
    </source>
</evidence>
<dbReference type="InterPro" id="IPR021858">
    <property type="entry name" value="Fun_TF"/>
</dbReference>
<dbReference type="CDD" id="cd00067">
    <property type="entry name" value="GAL4"/>
    <property type="match status" value="1"/>
</dbReference>
<keyword evidence="2" id="KW-0539">Nucleus</keyword>
<sequence>MSTTHHARSKNGCLTCRSKKVKCDEESPRCLRCQRLRLRCDWAKQGGKSRTPARYRNRHRTLLPQLSPKVARDSIAIRDAVDDISKTFTFALGNEIPEASSSSQPTRRHEATARQAFDPFPFLASYASYPDLFPILGDCDLESAFDIDCLDFSTAHDIEAESASAAAAKPLLCHESLLPVNFVRTGKEVDALRYYTSVYPTMTISKDVHWSSYRIMLDHGSQVPMTMHLLIAASLMDLATSQNYDEAMCRAAQAHANAGVLLLMSASESGSGSNPSDVITAFYFLYRYIGYGGSLALHWCAESQRSREIYQQSGVELESMFGDDYPEREIIDDVQNAPIVTFFYDVMTLYAEVNRVAYTLPDSNTEKAALEDKFDRFEARSRSLIRLTTITSHPRSRVMLNADYMVPFYYALRIYSFLCFLPEDSLGVPTPPLIQSFVSSTLTLAQRSLSSGTLDPMRARFQWPLFVAGIETADCIHREWVQSKLKSGRMSQAFQRIVSTREETGIRLPMSAVRQILAGKASTAL</sequence>
<feature type="domain" description="Zn(2)-C6 fungal-type" evidence="3">
    <location>
        <begin position="12"/>
        <end position="42"/>
    </location>
</feature>
<dbReference type="AlphaFoldDB" id="A0A9W8QMB6"/>
<evidence type="ECO:0000256" key="1">
    <source>
        <dbReference type="ARBA" id="ARBA00004123"/>
    </source>
</evidence>
<dbReference type="SMART" id="SM00066">
    <property type="entry name" value="GAL4"/>
    <property type="match status" value="1"/>
</dbReference>
<dbReference type="GO" id="GO:0000981">
    <property type="term" value="F:DNA-binding transcription factor activity, RNA polymerase II-specific"/>
    <property type="evidence" value="ECO:0007669"/>
    <property type="project" value="InterPro"/>
</dbReference>
<dbReference type="GeneID" id="80895157"/>
<keyword evidence="5" id="KW-1185">Reference proteome</keyword>
<dbReference type="PROSITE" id="PS00463">
    <property type="entry name" value="ZN2_CY6_FUNGAL_1"/>
    <property type="match status" value="1"/>
</dbReference>
<dbReference type="RefSeq" id="XP_056057872.1">
    <property type="nucleotide sequence ID" value="XM_056201975.1"/>
</dbReference>
<evidence type="ECO:0000313" key="4">
    <source>
        <dbReference type="EMBL" id="KAJ4160067.1"/>
    </source>
</evidence>
<accession>A0A9W8QMB6</accession>
<dbReference type="SUPFAM" id="SSF57701">
    <property type="entry name" value="Zn2/Cys6 DNA-binding domain"/>
    <property type="match status" value="1"/>
</dbReference>
<name>A0A9W8QMB6_AKAMU</name>
<dbReference type="Proteomes" id="UP001144673">
    <property type="component" value="Unassembled WGS sequence"/>
</dbReference>
<dbReference type="Pfam" id="PF11951">
    <property type="entry name" value="Fungal_trans_2"/>
    <property type="match status" value="1"/>
</dbReference>
<dbReference type="PANTHER" id="PTHR37534">
    <property type="entry name" value="TRANSCRIPTIONAL ACTIVATOR PROTEIN UGA3"/>
    <property type="match status" value="1"/>
</dbReference>
<dbReference type="EMBL" id="JAJHUN010000003">
    <property type="protein sequence ID" value="KAJ4160067.1"/>
    <property type="molecule type" value="Genomic_DNA"/>
</dbReference>
<dbReference type="KEGG" id="amus:LMH87_007998"/>
<dbReference type="GO" id="GO:0005634">
    <property type="term" value="C:nucleus"/>
    <property type="evidence" value="ECO:0007669"/>
    <property type="project" value="UniProtKB-SubCell"/>
</dbReference>
<gene>
    <name evidence="4" type="ORF">LMH87_007998</name>
</gene>
<dbReference type="InterPro" id="IPR001138">
    <property type="entry name" value="Zn2Cys6_DnaBD"/>
</dbReference>
<organism evidence="4 5">
    <name type="scientific">Akanthomyces muscarius</name>
    <name type="common">Entomopathogenic fungus</name>
    <name type="synonym">Lecanicillium muscarium</name>
    <dbReference type="NCBI Taxonomy" id="2231603"/>
    <lineage>
        <taxon>Eukaryota</taxon>
        <taxon>Fungi</taxon>
        <taxon>Dikarya</taxon>
        <taxon>Ascomycota</taxon>
        <taxon>Pezizomycotina</taxon>
        <taxon>Sordariomycetes</taxon>
        <taxon>Hypocreomycetidae</taxon>
        <taxon>Hypocreales</taxon>
        <taxon>Cordycipitaceae</taxon>
        <taxon>Akanthomyces</taxon>
    </lineage>
</organism>
<protein>
    <recommendedName>
        <fullName evidence="3">Zn(2)-C6 fungal-type domain-containing protein</fullName>
    </recommendedName>
</protein>
<dbReference type="Pfam" id="PF00172">
    <property type="entry name" value="Zn_clus"/>
    <property type="match status" value="1"/>
</dbReference>
<dbReference type="Gene3D" id="4.10.240.10">
    <property type="entry name" value="Zn(2)-C6 fungal-type DNA-binding domain"/>
    <property type="match status" value="1"/>
</dbReference>
<evidence type="ECO:0000259" key="3">
    <source>
        <dbReference type="PROSITE" id="PS50048"/>
    </source>
</evidence>
<dbReference type="GO" id="GO:0008270">
    <property type="term" value="F:zinc ion binding"/>
    <property type="evidence" value="ECO:0007669"/>
    <property type="project" value="InterPro"/>
</dbReference>
<proteinExistence type="predicted"/>
<comment type="subcellular location">
    <subcellularLocation>
        <location evidence="1">Nucleus</location>
    </subcellularLocation>
</comment>
<reference evidence="4" key="1">
    <citation type="journal article" date="2023" name="Access Microbiol">
        <title>De-novo genome assembly for Akanthomyces muscarius, a biocontrol agent of insect agricultural pests.</title>
        <authorList>
            <person name="Erdos Z."/>
            <person name="Studholme D.J."/>
            <person name="Raymond B."/>
            <person name="Sharma M."/>
        </authorList>
    </citation>
    <scope>NUCLEOTIDE SEQUENCE</scope>
    <source>
        <strain evidence="4">Ve6</strain>
    </source>
</reference>
<dbReference type="PROSITE" id="PS50048">
    <property type="entry name" value="ZN2_CY6_FUNGAL_2"/>
    <property type="match status" value="1"/>
</dbReference>